<evidence type="ECO:0000313" key="8">
    <source>
        <dbReference type="Proteomes" id="UP000195437"/>
    </source>
</evidence>
<dbReference type="Proteomes" id="UP000195437">
    <property type="component" value="Chromosome"/>
</dbReference>
<dbReference type="GO" id="GO:0005886">
    <property type="term" value="C:plasma membrane"/>
    <property type="evidence" value="ECO:0007669"/>
    <property type="project" value="UniProtKB-ARBA"/>
</dbReference>
<keyword evidence="4 6" id="KW-1133">Transmembrane helix</keyword>
<dbReference type="EMBL" id="CP021434">
    <property type="protein sequence ID" value="ARU61594.1"/>
    <property type="molecule type" value="Genomic_DNA"/>
</dbReference>
<gene>
    <name evidence="7" type="ORF">CBW65_11665</name>
</gene>
<dbReference type="PANTHER" id="PTHR34857:SF2">
    <property type="entry name" value="SLL0384 PROTEIN"/>
    <property type="match status" value="1"/>
</dbReference>
<feature type="transmembrane region" description="Helical" evidence="6">
    <location>
        <begin position="21"/>
        <end position="43"/>
    </location>
</feature>
<evidence type="ECO:0000256" key="3">
    <source>
        <dbReference type="ARBA" id="ARBA00022692"/>
    </source>
</evidence>
<protein>
    <recommendedName>
        <fullName evidence="9">Cobalt transporter</fullName>
    </recommendedName>
</protein>
<dbReference type="InterPro" id="IPR003339">
    <property type="entry name" value="ABC/ECF_trnsptr_transmembrane"/>
</dbReference>
<reference evidence="8" key="1">
    <citation type="submission" date="2017-05" db="EMBL/GenBank/DDBJ databases">
        <authorList>
            <person name="Sung H."/>
        </authorList>
    </citation>
    <scope>NUCLEOTIDE SEQUENCE [LARGE SCALE GENOMIC DNA]</scope>
    <source>
        <strain evidence="8">AR23208</strain>
    </source>
</reference>
<feature type="transmembrane region" description="Helical" evidence="6">
    <location>
        <begin position="73"/>
        <end position="94"/>
    </location>
</feature>
<dbReference type="PANTHER" id="PTHR34857">
    <property type="entry name" value="SLL0384 PROTEIN"/>
    <property type="match status" value="1"/>
</dbReference>
<keyword evidence="2" id="KW-1003">Cell membrane</keyword>
<evidence type="ECO:0000256" key="5">
    <source>
        <dbReference type="ARBA" id="ARBA00023136"/>
    </source>
</evidence>
<evidence type="ECO:0000256" key="4">
    <source>
        <dbReference type="ARBA" id="ARBA00022989"/>
    </source>
</evidence>
<evidence type="ECO:0000313" key="7">
    <source>
        <dbReference type="EMBL" id="ARU61594.1"/>
    </source>
</evidence>
<feature type="transmembrane region" description="Helical" evidence="6">
    <location>
        <begin position="49"/>
        <end position="66"/>
    </location>
</feature>
<accession>A0A1Y0IQG7</accession>
<dbReference type="AlphaFoldDB" id="A0A1Y0IQG7"/>
<sequence>MSTGAAKLHRRREACMPETNSFVGGVNPSVKLFLHLLCMILLVFSRDPWTTLVLLAVPVIITLTLAKIPLKTFIVRVSPFLVLFLSTTWVLAAYGKGETVWWEWAWIRITAEGLQNGLNIGLRMMAFVCYGFLFTATTDVTKLVMSLMQQCKVSPKFAYALLAGFRFLPLFKEEYAQIKAAHRVRGVARVPGLRGKIQGVMRYTIPLLAQGIRKAERVAVALEARGFDGTLNRTFYHQMTVGRRDALYLALLVVTNLAVLLLL</sequence>
<evidence type="ECO:0000256" key="6">
    <source>
        <dbReference type="SAM" id="Phobius"/>
    </source>
</evidence>
<evidence type="ECO:0000256" key="2">
    <source>
        <dbReference type="ARBA" id="ARBA00022475"/>
    </source>
</evidence>
<name>A0A1Y0IQG7_9BACL</name>
<dbReference type="CDD" id="cd16914">
    <property type="entry name" value="EcfT"/>
    <property type="match status" value="1"/>
</dbReference>
<organism evidence="7 8">
    <name type="scientific">Tumebacillus avium</name>
    <dbReference type="NCBI Taxonomy" id="1903704"/>
    <lineage>
        <taxon>Bacteria</taxon>
        <taxon>Bacillati</taxon>
        <taxon>Bacillota</taxon>
        <taxon>Bacilli</taxon>
        <taxon>Bacillales</taxon>
        <taxon>Alicyclobacillaceae</taxon>
        <taxon>Tumebacillus</taxon>
    </lineage>
</organism>
<keyword evidence="5 6" id="KW-0472">Membrane</keyword>
<proteinExistence type="predicted"/>
<feature type="transmembrane region" description="Helical" evidence="6">
    <location>
        <begin position="120"/>
        <end position="140"/>
    </location>
</feature>
<dbReference type="InterPro" id="IPR051611">
    <property type="entry name" value="ECF_transporter_component"/>
</dbReference>
<dbReference type="KEGG" id="tum:CBW65_11665"/>
<dbReference type="Pfam" id="PF02361">
    <property type="entry name" value="CbiQ"/>
    <property type="match status" value="1"/>
</dbReference>
<evidence type="ECO:0000256" key="1">
    <source>
        <dbReference type="ARBA" id="ARBA00004141"/>
    </source>
</evidence>
<keyword evidence="8" id="KW-1185">Reference proteome</keyword>
<keyword evidence="3 6" id="KW-0812">Transmembrane</keyword>
<feature type="transmembrane region" description="Helical" evidence="6">
    <location>
        <begin position="246"/>
        <end position="262"/>
    </location>
</feature>
<evidence type="ECO:0008006" key="9">
    <source>
        <dbReference type="Google" id="ProtNLM"/>
    </source>
</evidence>
<comment type="subcellular location">
    <subcellularLocation>
        <location evidence="1">Membrane</location>
        <topology evidence="1">Multi-pass membrane protein</topology>
    </subcellularLocation>
</comment>